<proteinExistence type="inferred from homology"/>
<dbReference type="Pfam" id="PF04143">
    <property type="entry name" value="Sulf_transp"/>
    <property type="match status" value="1"/>
</dbReference>
<accession>A0A1H3BBC6</accession>
<evidence type="ECO:0000313" key="11">
    <source>
        <dbReference type="Proteomes" id="UP000198828"/>
    </source>
</evidence>
<dbReference type="AlphaFoldDB" id="A0A1H3BBC6"/>
<name>A0A1H3BBC6_9FIRM</name>
<evidence type="ECO:0000256" key="1">
    <source>
        <dbReference type="ARBA" id="ARBA00004429"/>
    </source>
</evidence>
<feature type="transmembrane region" description="Helical" evidence="9">
    <location>
        <begin position="16"/>
        <end position="36"/>
    </location>
</feature>
<keyword evidence="4" id="KW-0997">Cell inner membrane</keyword>
<evidence type="ECO:0000256" key="6">
    <source>
        <dbReference type="ARBA" id="ARBA00022989"/>
    </source>
</evidence>
<keyword evidence="3" id="KW-1003">Cell membrane</keyword>
<gene>
    <name evidence="10" type="ORF">SAMN05660923_02229</name>
</gene>
<feature type="transmembrane region" description="Helical" evidence="9">
    <location>
        <begin position="88"/>
        <end position="105"/>
    </location>
</feature>
<keyword evidence="5 9" id="KW-0812">Transmembrane</keyword>
<feature type="transmembrane region" description="Helical" evidence="9">
    <location>
        <begin position="155"/>
        <end position="176"/>
    </location>
</feature>
<dbReference type="EMBL" id="FNNG01000010">
    <property type="protein sequence ID" value="SDX39330.1"/>
    <property type="molecule type" value="Genomic_DNA"/>
</dbReference>
<dbReference type="PANTHER" id="PTHR30574:SF1">
    <property type="entry name" value="SULPHUR TRANSPORT DOMAIN-CONTAINING PROTEIN"/>
    <property type="match status" value="1"/>
</dbReference>
<feature type="transmembrane region" description="Helical" evidence="9">
    <location>
        <begin position="117"/>
        <end position="135"/>
    </location>
</feature>
<evidence type="ECO:0000313" key="10">
    <source>
        <dbReference type="EMBL" id="SDX39330.1"/>
    </source>
</evidence>
<dbReference type="GO" id="GO:0005886">
    <property type="term" value="C:plasma membrane"/>
    <property type="evidence" value="ECO:0007669"/>
    <property type="project" value="UniProtKB-SubCell"/>
</dbReference>
<organism evidence="10 11">
    <name type="scientific">Tepidimicrobium xylanilyticum</name>
    <dbReference type="NCBI Taxonomy" id="1123352"/>
    <lineage>
        <taxon>Bacteria</taxon>
        <taxon>Bacillati</taxon>
        <taxon>Bacillota</taxon>
        <taxon>Tissierellia</taxon>
        <taxon>Tissierellales</taxon>
        <taxon>Tepidimicrobiaceae</taxon>
        <taxon>Tepidimicrobium</taxon>
    </lineage>
</organism>
<keyword evidence="7 9" id="KW-0472">Membrane</keyword>
<evidence type="ECO:0000256" key="4">
    <source>
        <dbReference type="ARBA" id="ARBA00022519"/>
    </source>
</evidence>
<protein>
    <submittedName>
        <fullName evidence="10">Uncharacterized protein</fullName>
    </submittedName>
</protein>
<evidence type="ECO:0000256" key="5">
    <source>
        <dbReference type="ARBA" id="ARBA00022692"/>
    </source>
</evidence>
<sequence length="177" mass="19552">MNLNNNRCYSKWFKDSWTYITGSVLLSLFQIVTLAVTNEPWRISSAMAYWGAWILKALRIDVSHWSYFNIEGGQEIFSGGFLQDPYSIRNFGIIVGALFSSLMASQFRIRKIKSKNQFILAAIGGLLMGYGARIASGCNIGALFSSISSLSLSGWIFGLAVVIGAIIGGKIIVRFLM</sequence>
<evidence type="ECO:0000256" key="9">
    <source>
        <dbReference type="SAM" id="Phobius"/>
    </source>
</evidence>
<dbReference type="PANTHER" id="PTHR30574">
    <property type="entry name" value="INNER MEMBRANE PROTEIN YEDE"/>
    <property type="match status" value="1"/>
</dbReference>
<dbReference type="OrthoDB" id="9794165at2"/>
<dbReference type="InterPro" id="IPR007272">
    <property type="entry name" value="Sulf_transp_TsuA/YedE"/>
</dbReference>
<evidence type="ECO:0000256" key="7">
    <source>
        <dbReference type="ARBA" id="ARBA00023136"/>
    </source>
</evidence>
<comment type="subcellular location">
    <subcellularLocation>
        <location evidence="1">Cell inner membrane</location>
        <topology evidence="1">Multi-pass membrane protein</topology>
    </subcellularLocation>
</comment>
<comment type="similarity">
    <text evidence="8">Belongs to the TsuA/YedE (TC 9.B.102) family.</text>
</comment>
<keyword evidence="6 9" id="KW-1133">Transmembrane helix</keyword>
<keyword evidence="11" id="KW-1185">Reference proteome</keyword>
<dbReference type="Proteomes" id="UP000198828">
    <property type="component" value="Unassembled WGS sequence"/>
</dbReference>
<keyword evidence="2" id="KW-0813">Transport</keyword>
<reference evidence="10 11" key="1">
    <citation type="submission" date="2016-10" db="EMBL/GenBank/DDBJ databases">
        <authorList>
            <person name="de Groot N.N."/>
        </authorList>
    </citation>
    <scope>NUCLEOTIDE SEQUENCE [LARGE SCALE GENOMIC DNA]</scope>
    <source>
        <strain evidence="10 11">DSM 23310</strain>
    </source>
</reference>
<evidence type="ECO:0000256" key="8">
    <source>
        <dbReference type="ARBA" id="ARBA00035655"/>
    </source>
</evidence>
<evidence type="ECO:0000256" key="2">
    <source>
        <dbReference type="ARBA" id="ARBA00022448"/>
    </source>
</evidence>
<evidence type="ECO:0000256" key="3">
    <source>
        <dbReference type="ARBA" id="ARBA00022475"/>
    </source>
</evidence>